<comment type="function">
    <text evidence="3">Responsible for the release of ribosomes from messenger RNA at the termination of protein biosynthesis. May increase the efficiency of translation by recycling ribosomes from one round of translation to another.</text>
</comment>
<dbReference type="Gene3D" id="3.30.1360.40">
    <property type="match status" value="1"/>
</dbReference>
<dbReference type="GO" id="GO:0005737">
    <property type="term" value="C:cytoplasm"/>
    <property type="evidence" value="ECO:0007669"/>
    <property type="project" value="UniProtKB-SubCell"/>
</dbReference>
<feature type="coiled-coil region" evidence="4">
    <location>
        <begin position="113"/>
        <end position="183"/>
    </location>
</feature>
<dbReference type="HAMAP" id="MF_00040">
    <property type="entry name" value="RRF"/>
    <property type="match status" value="1"/>
</dbReference>
<organism evidence="6 7">
    <name type="scientific">Candidatus Falkowbacteria bacterium RIFCSPLOWO2_02_FULL_45_15</name>
    <dbReference type="NCBI Taxonomy" id="1797988"/>
    <lineage>
        <taxon>Bacteria</taxon>
        <taxon>Candidatus Falkowiibacteriota</taxon>
    </lineage>
</organism>
<keyword evidence="2 3" id="KW-0648">Protein biosynthesis</keyword>
<dbReference type="PANTHER" id="PTHR20982:SF3">
    <property type="entry name" value="MITOCHONDRIAL RIBOSOME RECYCLING FACTOR PSEUDO 1"/>
    <property type="match status" value="1"/>
</dbReference>
<dbReference type="SUPFAM" id="SSF55194">
    <property type="entry name" value="Ribosome recycling factor, RRF"/>
    <property type="match status" value="1"/>
</dbReference>
<proteinExistence type="inferred from homology"/>
<dbReference type="InterPro" id="IPR002661">
    <property type="entry name" value="Ribosome_recyc_fac"/>
</dbReference>
<keyword evidence="4" id="KW-0175">Coiled coil</keyword>
<protein>
    <recommendedName>
        <fullName evidence="3">Ribosome-recycling factor</fullName>
        <shortName evidence="3">RRF</shortName>
    </recommendedName>
    <alternativeName>
        <fullName evidence="3">Ribosome-releasing factor</fullName>
    </alternativeName>
</protein>
<comment type="subcellular location">
    <subcellularLocation>
        <location evidence="3">Cytoplasm</location>
    </subcellularLocation>
</comment>
<dbReference type="InterPro" id="IPR023584">
    <property type="entry name" value="Ribosome_recyc_fac_dom"/>
</dbReference>
<evidence type="ECO:0000259" key="5">
    <source>
        <dbReference type="Pfam" id="PF01765"/>
    </source>
</evidence>
<dbReference type="STRING" id="1797988.A3I35_00760"/>
<evidence type="ECO:0000256" key="4">
    <source>
        <dbReference type="SAM" id="Coils"/>
    </source>
</evidence>
<dbReference type="PANTHER" id="PTHR20982">
    <property type="entry name" value="RIBOSOME RECYCLING FACTOR"/>
    <property type="match status" value="1"/>
</dbReference>
<dbReference type="GO" id="GO:0006415">
    <property type="term" value="P:translational termination"/>
    <property type="evidence" value="ECO:0007669"/>
    <property type="project" value="UniProtKB-UniRule"/>
</dbReference>
<feature type="domain" description="Ribosome recycling factor" evidence="5">
    <location>
        <begin position="19"/>
        <end position="182"/>
    </location>
</feature>
<evidence type="ECO:0000313" key="6">
    <source>
        <dbReference type="EMBL" id="OGF18639.1"/>
    </source>
</evidence>
<reference evidence="6 7" key="1">
    <citation type="journal article" date="2016" name="Nat. Commun.">
        <title>Thousands of microbial genomes shed light on interconnected biogeochemical processes in an aquifer system.</title>
        <authorList>
            <person name="Anantharaman K."/>
            <person name="Brown C.T."/>
            <person name="Hug L.A."/>
            <person name="Sharon I."/>
            <person name="Castelle C.J."/>
            <person name="Probst A.J."/>
            <person name="Thomas B.C."/>
            <person name="Singh A."/>
            <person name="Wilkins M.J."/>
            <person name="Karaoz U."/>
            <person name="Brodie E.L."/>
            <person name="Williams K.H."/>
            <person name="Hubbard S.S."/>
            <person name="Banfield J.F."/>
        </authorList>
    </citation>
    <scope>NUCLEOTIDE SEQUENCE [LARGE SCALE GENOMIC DNA]</scope>
</reference>
<evidence type="ECO:0000256" key="2">
    <source>
        <dbReference type="ARBA" id="ARBA00022917"/>
    </source>
</evidence>
<evidence type="ECO:0000256" key="3">
    <source>
        <dbReference type="HAMAP-Rule" id="MF_00040"/>
    </source>
</evidence>
<dbReference type="NCBIfam" id="TIGR00496">
    <property type="entry name" value="frr"/>
    <property type="match status" value="1"/>
</dbReference>
<comment type="similarity">
    <text evidence="1 3">Belongs to the RRF family.</text>
</comment>
<keyword evidence="3" id="KW-0963">Cytoplasm</keyword>
<evidence type="ECO:0000313" key="7">
    <source>
        <dbReference type="Proteomes" id="UP000177878"/>
    </source>
</evidence>
<evidence type="ECO:0000256" key="1">
    <source>
        <dbReference type="ARBA" id="ARBA00005912"/>
    </source>
</evidence>
<dbReference type="Gene3D" id="1.10.132.20">
    <property type="entry name" value="Ribosome-recycling factor"/>
    <property type="match status" value="1"/>
</dbReference>
<dbReference type="AlphaFoldDB" id="A0A1F5RW22"/>
<name>A0A1F5RW22_9BACT</name>
<comment type="caution">
    <text evidence="6">The sequence shown here is derived from an EMBL/GenBank/DDBJ whole genome shotgun (WGS) entry which is preliminary data.</text>
</comment>
<sequence length="184" mass="21090">MNQYLQQRQSELKQAIEFFQKDIAAIRTGRANPAMLDGVLVEAYGAKVPLMQVGNISVVDARCLTVTAWDKNILKEIEKAIAAAELGVNPVNEGDKIRITIPQPTEEDRRERVKKLNEKLEHAKVSVRQARDKIKAGIEEAEKNKAISEDDKFRNLKEMEEEIKKHNDELQKLREKKEKEIMTI</sequence>
<dbReference type="Pfam" id="PF01765">
    <property type="entry name" value="RRF"/>
    <property type="match status" value="1"/>
</dbReference>
<gene>
    <name evidence="3" type="primary">frr</name>
    <name evidence="6" type="ORF">A3I35_00760</name>
</gene>
<dbReference type="EMBL" id="MFFV01000051">
    <property type="protein sequence ID" value="OGF18639.1"/>
    <property type="molecule type" value="Genomic_DNA"/>
</dbReference>
<dbReference type="FunFam" id="3.30.1360.40:FF:000001">
    <property type="entry name" value="Ribosome-recycling factor"/>
    <property type="match status" value="1"/>
</dbReference>
<dbReference type="GO" id="GO:0043023">
    <property type="term" value="F:ribosomal large subunit binding"/>
    <property type="evidence" value="ECO:0007669"/>
    <property type="project" value="TreeGrafter"/>
</dbReference>
<dbReference type="InterPro" id="IPR036191">
    <property type="entry name" value="RRF_sf"/>
</dbReference>
<dbReference type="Proteomes" id="UP000177878">
    <property type="component" value="Unassembled WGS sequence"/>
</dbReference>
<accession>A0A1F5RW22</accession>